<feature type="region of interest" description="Disordered" evidence="1">
    <location>
        <begin position="488"/>
        <end position="534"/>
    </location>
</feature>
<dbReference type="AlphaFoldDB" id="A0AAN6H2J5"/>
<evidence type="ECO:0000313" key="3">
    <source>
        <dbReference type="Proteomes" id="UP001175353"/>
    </source>
</evidence>
<feature type="compositionally biased region" description="Polar residues" evidence="1">
    <location>
        <begin position="416"/>
        <end position="425"/>
    </location>
</feature>
<reference evidence="2" key="1">
    <citation type="submission" date="2023-06" db="EMBL/GenBank/DDBJ databases">
        <title>Black Yeasts Isolated from many extreme environments.</title>
        <authorList>
            <person name="Coleine C."/>
            <person name="Stajich J.E."/>
            <person name="Selbmann L."/>
        </authorList>
    </citation>
    <scope>NUCLEOTIDE SEQUENCE</scope>
    <source>
        <strain evidence="2">CCFEE 5200</strain>
    </source>
</reference>
<feature type="compositionally biased region" description="Basic and acidic residues" evidence="1">
    <location>
        <begin position="555"/>
        <end position="565"/>
    </location>
</feature>
<keyword evidence="3" id="KW-1185">Reference proteome</keyword>
<proteinExistence type="predicted"/>
<dbReference type="EMBL" id="JAUJLE010000834">
    <property type="protein sequence ID" value="KAK0950445.1"/>
    <property type="molecule type" value="Genomic_DNA"/>
</dbReference>
<feature type="compositionally biased region" description="Low complexity" evidence="1">
    <location>
        <begin position="505"/>
        <end position="526"/>
    </location>
</feature>
<comment type="caution">
    <text evidence="2">The sequence shown here is derived from an EMBL/GenBank/DDBJ whole genome shotgun (WGS) entry which is preliminary data.</text>
</comment>
<feature type="compositionally biased region" description="Basic residues" evidence="1">
    <location>
        <begin position="352"/>
        <end position="361"/>
    </location>
</feature>
<name>A0AAN6H2J5_9PEZI</name>
<evidence type="ECO:0000313" key="2">
    <source>
        <dbReference type="EMBL" id="KAK0950445.1"/>
    </source>
</evidence>
<dbReference type="Proteomes" id="UP001175353">
    <property type="component" value="Unassembled WGS sequence"/>
</dbReference>
<feature type="region of interest" description="Disordered" evidence="1">
    <location>
        <begin position="546"/>
        <end position="565"/>
    </location>
</feature>
<protein>
    <submittedName>
        <fullName evidence="2">Uncharacterized protein</fullName>
    </submittedName>
</protein>
<gene>
    <name evidence="2" type="ORF">LTR91_025661</name>
</gene>
<feature type="region of interest" description="Disordered" evidence="1">
    <location>
        <begin position="335"/>
        <end position="435"/>
    </location>
</feature>
<accession>A0AAN6H2J5</accession>
<sequence>MQVRAIGAAADAAADSPFAMPIGLIKTANQNNGAFARDARDVGGTVRANVLYLRRSNIYSCSADGRGRAFITLRKMSAHIGVPAAIVDFVEDVRLELSNSRPADLAQTIESLSQRLQSQVACNVACADALLTYVETHLGKRLQPWAPWINRLTEIGRTRSGVTNTRQHHHALAVVTLYWSKDIVEYYRFMDVGRPTATALQKVAALYTEWPHAVHRINAARLYRHVQHIIGAKKNSVRIGDHAGPTEQHQASYRSQLIKKADLDLVLSWAKEDKILIESREIPDTNQEVSPEVQEYILRWTTLEELPSNLRHAAEPSICSHDQCHSLKLDDHGLLVSSQVGGSGPKRSASDRRHHPRKKHYANQAQDDDVLPSAVTVARSAPSSDTGETAAETLVRPSDTTDDARQSYRAPHAKSTPPSTRSSPVHSEVESVDHHGAALSSHLQGTCRNASAPLPNQDECVQRDTRFDAQYAEDSDVDQSFPSRASSLALSLGSRRQTHGFRNTSPAPSSVGSVHSSQNSNSTASTPISDTPSDIVLGLHNVEVDTTSTRHPPQRAHESTSEHAAETWSTLLPTVTERWLLDPLVQDSITPNQSGDDAMHPFLDESSIEVPEMMEQYAHASEIGGFGNSPIPSFNNFEDSEARLFSLEPSPDLLGHQRDNPSRKRELVLARSRIAEMARSHCKKLDAWAARIKLANIRDGLSSRQVEDEGIDVDRVSYESLKKYAFSSETVERPTIITGPFAVPLRHSQEWRTHVRDFTGAQIQGSGDTWLRSLHGTQLCIIVAEPQGAGPESAALTPTGHSLAIFLDPGDILWMPRLIPYAAITLDPGTMQAGKIWNAASPTSLAEQSLGMLDAAEVLAIVQVILHTPSQLS</sequence>
<evidence type="ECO:0000256" key="1">
    <source>
        <dbReference type="SAM" id="MobiDB-lite"/>
    </source>
</evidence>
<organism evidence="2 3">
    <name type="scientific">Friedmanniomyces endolithicus</name>
    <dbReference type="NCBI Taxonomy" id="329885"/>
    <lineage>
        <taxon>Eukaryota</taxon>
        <taxon>Fungi</taxon>
        <taxon>Dikarya</taxon>
        <taxon>Ascomycota</taxon>
        <taxon>Pezizomycotina</taxon>
        <taxon>Dothideomycetes</taxon>
        <taxon>Dothideomycetidae</taxon>
        <taxon>Mycosphaerellales</taxon>
        <taxon>Teratosphaeriaceae</taxon>
        <taxon>Friedmanniomyces</taxon>
    </lineage>
</organism>